<dbReference type="KEGG" id="tvd:SG34_005625"/>
<dbReference type="SMART" id="SM00533">
    <property type="entry name" value="MUTSd"/>
    <property type="match status" value="1"/>
</dbReference>
<evidence type="ECO:0000313" key="13">
    <source>
        <dbReference type="Proteomes" id="UP000032352"/>
    </source>
</evidence>
<dbReference type="Gene3D" id="3.40.1170.10">
    <property type="entry name" value="DNA repair protein MutS, domain I"/>
    <property type="match status" value="1"/>
</dbReference>
<dbReference type="GO" id="GO:0003684">
    <property type="term" value="F:damaged DNA binding"/>
    <property type="evidence" value="ECO:0007669"/>
    <property type="project" value="UniProtKB-UniRule"/>
</dbReference>
<dbReference type="Pfam" id="PF00488">
    <property type="entry name" value="MutS_V"/>
    <property type="match status" value="1"/>
</dbReference>
<dbReference type="InterPro" id="IPR005748">
    <property type="entry name" value="DNA_mismatch_repair_MutS"/>
</dbReference>
<sequence>MTTTDFSSHTPMMRQYLTIKAEFPHILVFYRMGDFYELFFDDAKKASDLLDISLTARGKSGGNAIPMAGVPYHAVESYLAKLVQLGESVALCEQIGDPATSKGPVERKVVKVVTPGTVSDEALLSDRQDNLIVAIAETAQGFGLAYLDMTSGRFVLTEPRNSEQLQAELQRLSPAELLYPESFSQMPLIEQRKGLRRRPDWEYDLDTAVKLLNQQFGTKELSGFGVSEQTRGLAAAGCLFQYVKDSQRTALPHIRAIISESSATGVVLDAATRRNLELTVNLSGGLENTLASILDKSATPMGSRLLKRWLHFPLRELSTLTNRQNAISDILAQDLQEELFQLLKPLGDVERIVSRIALRSARPRDFARLRNALQQLDELQQVLATSPKDYLLQLAQQTQPMPQIQHLLEQAIVENPPVLIRDGGVIAPGYHQELDRLRDLSDGATDFLAEIEEREKARTGIHSLKVGYNKVHGFFIEVGRASSGDVPPEYIRRQTLKNNERYITEELKQHEETVLSAQSKFLALEKRLYEELFDQVLPQLAELQQLAQGLAELDVLNTFAERAETLNYVKPQLNSQPGVEIEAGRHPVVEQMTEEAFIANPVALNQDRKMLIITGPNMGGKSTYMRQTALIVLLAHIGCYVPASTAKIGMVDRIFTRIGASDDLASGRSTFMVEMTETANILHNATDKSLVLLDEIGRGTSTYDGLSLAWACAEMLANKTRAFTLFASHYFELTLLAEQIPSLANVHLDAVEHNDNIIFMHAVQEGAASKSFGLQVAQLAGVPKTVIHRAKQRLAELENQQAPSILPASEASFEQLPLMDNNHPVVDVLAATDINDLSPRQALDLLFNLKEQL</sequence>
<dbReference type="PANTHER" id="PTHR11361:SF34">
    <property type="entry name" value="DNA MISMATCH REPAIR PROTEIN MSH1, MITOCHONDRIAL"/>
    <property type="match status" value="1"/>
</dbReference>
<dbReference type="FunFam" id="3.40.50.300:FF:000283">
    <property type="entry name" value="DNA mismatch repair protein MutS"/>
    <property type="match status" value="1"/>
</dbReference>
<dbReference type="PIRSF" id="PIRSF037677">
    <property type="entry name" value="DNA_mis_repair_Msh6"/>
    <property type="match status" value="1"/>
</dbReference>
<dbReference type="Gene3D" id="3.30.420.110">
    <property type="entry name" value="MutS, connector domain"/>
    <property type="match status" value="1"/>
</dbReference>
<dbReference type="InterPro" id="IPR000432">
    <property type="entry name" value="DNA_mismatch_repair_MutS_C"/>
</dbReference>
<dbReference type="Pfam" id="PF01624">
    <property type="entry name" value="MutS_I"/>
    <property type="match status" value="1"/>
</dbReference>
<organism evidence="12 13">
    <name type="scientific">Thalassomonas viridans</name>
    <dbReference type="NCBI Taxonomy" id="137584"/>
    <lineage>
        <taxon>Bacteria</taxon>
        <taxon>Pseudomonadati</taxon>
        <taxon>Pseudomonadota</taxon>
        <taxon>Gammaproteobacteria</taxon>
        <taxon>Alteromonadales</taxon>
        <taxon>Colwelliaceae</taxon>
        <taxon>Thalassomonas</taxon>
    </lineage>
</organism>
<evidence type="ECO:0000259" key="11">
    <source>
        <dbReference type="PROSITE" id="PS00486"/>
    </source>
</evidence>
<feature type="domain" description="DNA mismatch repair proteins mutS family" evidence="11">
    <location>
        <begin position="689"/>
        <end position="705"/>
    </location>
</feature>
<dbReference type="InterPro" id="IPR027417">
    <property type="entry name" value="P-loop_NTPase"/>
</dbReference>
<evidence type="ECO:0000256" key="1">
    <source>
        <dbReference type="ARBA" id="ARBA00006271"/>
    </source>
</evidence>
<dbReference type="Proteomes" id="UP000032352">
    <property type="component" value="Chromosome"/>
</dbReference>
<dbReference type="PROSITE" id="PS00486">
    <property type="entry name" value="DNA_MISMATCH_REPAIR_2"/>
    <property type="match status" value="1"/>
</dbReference>
<dbReference type="AlphaFoldDB" id="A0AAE9Z416"/>
<dbReference type="InterPro" id="IPR045076">
    <property type="entry name" value="MutS"/>
</dbReference>
<dbReference type="Pfam" id="PF05188">
    <property type="entry name" value="MutS_II"/>
    <property type="match status" value="1"/>
</dbReference>
<dbReference type="GO" id="GO:0030983">
    <property type="term" value="F:mismatched DNA binding"/>
    <property type="evidence" value="ECO:0007669"/>
    <property type="project" value="InterPro"/>
</dbReference>
<dbReference type="Pfam" id="PF05192">
    <property type="entry name" value="MutS_III"/>
    <property type="match status" value="1"/>
</dbReference>
<evidence type="ECO:0000256" key="7">
    <source>
        <dbReference type="ARBA" id="ARBA00023204"/>
    </source>
</evidence>
<dbReference type="Gene3D" id="1.10.1420.10">
    <property type="match status" value="2"/>
</dbReference>
<dbReference type="NCBIfam" id="TIGR01070">
    <property type="entry name" value="mutS1"/>
    <property type="match status" value="1"/>
</dbReference>
<keyword evidence="4 9" id="KW-0227">DNA damage</keyword>
<protein>
    <recommendedName>
        <fullName evidence="2 9">DNA mismatch repair protein MutS</fullName>
    </recommendedName>
</protein>
<evidence type="ECO:0000256" key="3">
    <source>
        <dbReference type="ARBA" id="ARBA00022741"/>
    </source>
</evidence>
<accession>A0AAE9Z416</accession>
<evidence type="ECO:0000256" key="4">
    <source>
        <dbReference type="ARBA" id="ARBA00022763"/>
    </source>
</evidence>
<dbReference type="CDD" id="cd03284">
    <property type="entry name" value="ABC_MutS1"/>
    <property type="match status" value="1"/>
</dbReference>
<dbReference type="RefSeq" id="WP_044837754.1">
    <property type="nucleotide sequence ID" value="NZ_CP059733.1"/>
</dbReference>
<evidence type="ECO:0000256" key="9">
    <source>
        <dbReference type="HAMAP-Rule" id="MF_00096"/>
    </source>
</evidence>
<dbReference type="SMART" id="SM00534">
    <property type="entry name" value="MUTSac"/>
    <property type="match status" value="1"/>
</dbReference>
<dbReference type="EMBL" id="CP059733">
    <property type="protein sequence ID" value="WDE06401.1"/>
    <property type="molecule type" value="Genomic_DNA"/>
</dbReference>
<evidence type="ECO:0000256" key="10">
    <source>
        <dbReference type="RuleBase" id="RU003756"/>
    </source>
</evidence>
<dbReference type="SUPFAM" id="SSF52540">
    <property type="entry name" value="P-loop containing nucleoside triphosphate hydrolases"/>
    <property type="match status" value="1"/>
</dbReference>
<dbReference type="InterPro" id="IPR036678">
    <property type="entry name" value="MutS_con_dom_sf"/>
</dbReference>
<proteinExistence type="inferred from homology"/>
<keyword evidence="3 9" id="KW-0547">Nucleotide-binding</keyword>
<keyword evidence="13" id="KW-1185">Reference proteome</keyword>
<dbReference type="FunFam" id="3.40.1170.10:FF:000001">
    <property type="entry name" value="DNA mismatch repair protein MutS"/>
    <property type="match status" value="1"/>
</dbReference>
<reference evidence="12 13" key="2">
    <citation type="journal article" date="2022" name="Mar. Drugs">
        <title>Bioassay-Guided Fractionation Leads to the Detection of Cholic Acid Generated by the Rare Thalassomonas sp.</title>
        <authorList>
            <person name="Pheiffer F."/>
            <person name="Schneider Y.K."/>
            <person name="Hansen E.H."/>
            <person name="Andersen J.H."/>
            <person name="Isaksson J."/>
            <person name="Busche T."/>
            <person name="R C."/>
            <person name="Kalinowski J."/>
            <person name="Zyl L.V."/>
            <person name="Trindade M."/>
        </authorList>
    </citation>
    <scope>NUCLEOTIDE SEQUENCE [LARGE SCALE GENOMIC DNA]</scope>
    <source>
        <strain evidence="12 13">XOM25</strain>
    </source>
</reference>
<dbReference type="SUPFAM" id="SSF48334">
    <property type="entry name" value="DNA repair protein MutS, domain III"/>
    <property type="match status" value="1"/>
</dbReference>
<dbReference type="InterPro" id="IPR007861">
    <property type="entry name" value="DNA_mismatch_repair_MutS_clamp"/>
</dbReference>
<comment type="similarity">
    <text evidence="1 9 10">Belongs to the DNA mismatch repair MutS family.</text>
</comment>
<dbReference type="FunFam" id="1.10.1420.10:FF:000002">
    <property type="entry name" value="DNA mismatch repair protein MutS"/>
    <property type="match status" value="1"/>
</dbReference>
<dbReference type="GO" id="GO:0140664">
    <property type="term" value="F:ATP-dependent DNA damage sensor activity"/>
    <property type="evidence" value="ECO:0007669"/>
    <property type="project" value="InterPro"/>
</dbReference>
<dbReference type="Gene3D" id="3.40.50.300">
    <property type="entry name" value="P-loop containing nucleotide triphosphate hydrolases"/>
    <property type="match status" value="1"/>
</dbReference>
<dbReference type="Gene3D" id="6.10.140.430">
    <property type="match status" value="1"/>
</dbReference>
<evidence type="ECO:0000256" key="6">
    <source>
        <dbReference type="ARBA" id="ARBA00023125"/>
    </source>
</evidence>
<reference evidence="12 13" key="1">
    <citation type="journal article" date="2015" name="Genome Announc.">
        <title>Draft Genome Sequences of Marine Isolates of Thalassomonas viridans and Thalassomonas actiniarum.</title>
        <authorList>
            <person name="Olonade I."/>
            <person name="van Zyl L.J."/>
            <person name="Trindade M."/>
        </authorList>
    </citation>
    <scope>NUCLEOTIDE SEQUENCE [LARGE SCALE GENOMIC DNA]</scope>
    <source>
        <strain evidence="12 13">XOM25</strain>
    </source>
</reference>
<dbReference type="InterPro" id="IPR007696">
    <property type="entry name" value="DNA_mismatch_repair_MutS_core"/>
</dbReference>
<keyword evidence="7 9" id="KW-0234">DNA repair</keyword>
<dbReference type="InterPro" id="IPR016151">
    <property type="entry name" value="DNA_mismatch_repair_MutS_N"/>
</dbReference>
<dbReference type="SUPFAM" id="SSF55271">
    <property type="entry name" value="DNA repair protein MutS, domain I"/>
    <property type="match status" value="1"/>
</dbReference>
<feature type="binding site" evidence="9">
    <location>
        <begin position="615"/>
        <end position="622"/>
    </location>
    <ligand>
        <name>ATP</name>
        <dbReference type="ChEBI" id="CHEBI:30616"/>
    </ligand>
</feature>
<dbReference type="NCBIfam" id="NF003810">
    <property type="entry name" value="PRK05399.1"/>
    <property type="match status" value="1"/>
</dbReference>
<evidence type="ECO:0000256" key="8">
    <source>
        <dbReference type="ARBA" id="ARBA00024647"/>
    </source>
</evidence>
<dbReference type="Pfam" id="PF05190">
    <property type="entry name" value="MutS_IV"/>
    <property type="match status" value="1"/>
</dbReference>
<dbReference type="GO" id="GO:0006298">
    <property type="term" value="P:mismatch repair"/>
    <property type="evidence" value="ECO:0007669"/>
    <property type="project" value="UniProtKB-UniRule"/>
</dbReference>
<name>A0AAE9Z416_9GAMM</name>
<comment type="function">
    <text evidence="8 9">This protein is involved in the repair of mismatches in DNA. It is possible that it carries out the mismatch recognition step. This protein has a weak ATPase activity.</text>
</comment>
<evidence type="ECO:0000313" key="12">
    <source>
        <dbReference type="EMBL" id="WDE06401.1"/>
    </source>
</evidence>
<dbReference type="InterPro" id="IPR036187">
    <property type="entry name" value="DNA_mismatch_repair_MutS_sf"/>
</dbReference>
<dbReference type="InterPro" id="IPR017261">
    <property type="entry name" value="DNA_mismatch_repair_MutS/MSH"/>
</dbReference>
<gene>
    <name evidence="9 12" type="primary">mutS</name>
    <name evidence="12" type="ORF">SG34_005625</name>
</gene>
<dbReference type="InterPro" id="IPR007860">
    <property type="entry name" value="DNA_mmatch_repair_MutS_con_dom"/>
</dbReference>
<dbReference type="PANTHER" id="PTHR11361">
    <property type="entry name" value="DNA MISMATCH REPAIR PROTEIN MUTS FAMILY MEMBER"/>
    <property type="match status" value="1"/>
</dbReference>
<keyword evidence="5 9" id="KW-0067">ATP-binding</keyword>
<keyword evidence="6 9" id="KW-0238">DNA-binding</keyword>
<dbReference type="GO" id="GO:0005829">
    <property type="term" value="C:cytosol"/>
    <property type="evidence" value="ECO:0007669"/>
    <property type="project" value="TreeGrafter"/>
</dbReference>
<dbReference type="InterPro" id="IPR007695">
    <property type="entry name" value="DNA_mismatch_repair_MutS-lik_N"/>
</dbReference>
<dbReference type="GO" id="GO:0005524">
    <property type="term" value="F:ATP binding"/>
    <property type="evidence" value="ECO:0007669"/>
    <property type="project" value="UniProtKB-UniRule"/>
</dbReference>
<evidence type="ECO:0000256" key="5">
    <source>
        <dbReference type="ARBA" id="ARBA00022840"/>
    </source>
</evidence>
<dbReference type="HAMAP" id="MF_00096">
    <property type="entry name" value="MutS"/>
    <property type="match status" value="1"/>
</dbReference>
<dbReference type="SUPFAM" id="SSF53150">
    <property type="entry name" value="DNA repair protein MutS, domain II"/>
    <property type="match status" value="1"/>
</dbReference>
<evidence type="ECO:0000256" key="2">
    <source>
        <dbReference type="ARBA" id="ARBA00021982"/>
    </source>
</evidence>